<protein>
    <submittedName>
        <fullName evidence="1">Uncharacterized protein</fullName>
    </submittedName>
</protein>
<accession>A0ABD0V465</accession>
<evidence type="ECO:0000313" key="1">
    <source>
        <dbReference type="EMBL" id="KAL0919862.1"/>
    </source>
</evidence>
<evidence type="ECO:0000313" key="2">
    <source>
        <dbReference type="Proteomes" id="UP001552299"/>
    </source>
</evidence>
<organism evidence="1 2">
    <name type="scientific">Dendrobium thyrsiflorum</name>
    <name type="common">Pinecone-like raceme dendrobium</name>
    <name type="synonym">Orchid</name>
    <dbReference type="NCBI Taxonomy" id="117978"/>
    <lineage>
        <taxon>Eukaryota</taxon>
        <taxon>Viridiplantae</taxon>
        <taxon>Streptophyta</taxon>
        <taxon>Embryophyta</taxon>
        <taxon>Tracheophyta</taxon>
        <taxon>Spermatophyta</taxon>
        <taxon>Magnoliopsida</taxon>
        <taxon>Liliopsida</taxon>
        <taxon>Asparagales</taxon>
        <taxon>Orchidaceae</taxon>
        <taxon>Epidendroideae</taxon>
        <taxon>Malaxideae</taxon>
        <taxon>Dendrobiinae</taxon>
        <taxon>Dendrobium</taxon>
    </lineage>
</organism>
<comment type="caution">
    <text evidence="1">The sequence shown here is derived from an EMBL/GenBank/DDBJ whole genome shotgun (WGS) entry which is preliminary data.</text>
</comment>
<name>A0ABD0V465_DENTH</name>
<proteinExistence type="predicted"/>
<dbReference type="EMBL" id="JANQDX010000009">
    <property type="protein sequence ID" value="KAL0919862.1"/>
    <property type="molecule type" value="Genomic_DNA"/>
</dbReference>
<sequence length="327" mass="35829">MNLINNDSLSGYEPANVGSPKVARLFSPWRSCSISNTKPSAMASIMPSHTPHGGLHHGAKSDLFLVGDEDQSPLCHTPLFVLGLRFCFFVMRIMERISTCNEVGGAGGSSSYEALKKLDQLWSNICAPPPDKREVYEVISRISGPSSYNEVDKNNSKCMFHVVVCGGTLGIFIATALVSRGLRVGVVERNQLKGREQEWNISEKELMELIRIGILTKADIEQISTSKFNPNRCGFEKKGEIWVEDILNLGVSPAKLLETMKKRFLSLGGIVFEGKSLSSIHIFDDSAVLKLNDGDTLSAQLVVDSMGNFSPLVKQASFSICLKNSLN</sequence>
<reference evidence="1 2" key="1">
    <citation type="journal article" date="2024" name="Plant Biotechnol. J.">
        <title>Dendrobium thyrsiflorum genome and its molecular insights into genes involved in important horticultural traits.</title>
        <authorList>
            <person name="Chen B."/>
            <person name="Wang J.Y."/>
            <person name="Zheng P.J."/>
            <person name="Li K.L."/>
            <person name="Liang Y.M."/>
            <person name="Chen X.F."/>
            <person name="Zhang C."/>
            <person name="Zhao X."/>
            <person name="He X."/>
            <person name="Zhang G.Q."/>
            <person name="Liu Z.J."/>
            <person name="Xu Q."/>
        </authorList>
    </citation>
    <scope>NUCLEOTIDE SEQUENCE [LARGE SCALE GENOMIC DNA]</scope>
    <source>
        <strain evidence="1">GZMU011</strain>
    </source>
</reference>
<keyword evidence="2" id="KW-1185">Reference proteome</keyword>
<dbReference type="AlphaFoldDB" id="A0ABD0V465"/>
<dbReference type="SUPFAM" id="SSF51905">
    <property type="entry name" value="FAD/NAD(P)-binding domain"/>
    <property type="match status" value="1"/>
</dbReference>
<dbReference type="Proteomes" id="UP001552299">
    <property type="component" value="Unassembled WGS sequence"/>
</dbReference>
<dbReference type="InterPro" id="IPR036188">
    <property type="entry name" value="FAD/NAD-bd_sf"/>
</dbReference>
<gene>
    <name evidence="1" type="ORF">M5K25_011986</name>
</gene>
<dbReference type="PANTHER" id="PTHR32098">
    <property type="entry name" value="LYCOPENE BETA/EPSILON CYCLASE PROTEIN"/>
    <property type="match status" value="1"/>
</dbReference>
<dbReference type="PANTHER" id="PTHR32098:SF5">
    <property type="entry name" value="LYCOPENE BETA_EPSILON CYCLASE PROTEIN"/>
    <property type="match status" value="1"/>
</dbReference>
<dbReference type="Gene3D" id="3.50.50.60">
    <property type="entry name" value="FAD/NAD(P)-binding domain"/>
    <property type="match status" value="1"/>
</dbReference>